<gene>
    <name evidence="5" type="ordered locus">SPO0022</name>
</gene>
<evidence type="ECO:0000259" key="4">
    <source>
        <dbReference type="PROSITE" id="PS50110"/>
    </source>
</evidence>
<reference evidence="5 6" key="2">
    <citation type="journal article" date="2014" name="Stand. Genomic Sci.">
        <title>An updated genome annotation for the model marine bacterium Ruegeria pomeroyi DSS-3.</title>
        <authorList>
            <person name="Rivers A.R."/>
            <person name="Smith C.B."/>
            <person name="Moran M.A."/>
        </authorList>
    </citation>
    <scope>GENOME REANNOTATION</scope>
    <source>
        <strain evidence="6">ATCC 700808 / DSM 15171 / DSS-3</strain>
    </source>
</reference>
<evidence type="ECO:0000256" key="3">
    <source>
        <dbReference type="SAM" id="Coils"/>
    </source>
</evidence>
<dbReference type="EMBL" id="CP000031">
    <property type="protein sequence ID" value="AAV93353.1"/>
    <property type="molecule type" value="Genomic_DNA"/>
</dbReference>
<feature type="modified residue" description="4-aspartylphosphate" evidence="2">
    <location>
        <position position="91"/>
    </location>
</feature>
<dbReference type="Proteomes" id="UP000001023">
    <property type="component" value="Chromosome"/>
</dbReference>
<name>Q5LWH9_RUEPO</name>
<evidence type="ECO:0000256" key="1">
    <source>
        <dbReference type="ARBA" id="ARBA00022801"/>
    </source>
</evidence>
<evidence type="ECO:0000256" key="2">
    <source>
        <dbReference type="PROSITE-ProRule" id="PRU00169"/>
    </source>
</evidence>
<dbReference type="Gene3D" id="3.60.40.10">
    <property type="entry name" value="PPM-type phosphatase domain"/>
    <property type="match status" value="1"/>
</dbReference>
<dbReference type="SMART" id="SM00448">
    <property type="entry name" value="REC"/>
    <property type="match status" value="1"/>
</dbReference>
<dbReference type="eggNOG" id="COG3437">
    <property type="taxonomic scope" value="Bacteria"/>
</dbReference>
<evidence type="ECO:0000313" key="5">
    <source>
        <dbReference type="EMBL" id="AAV93353.1"/>
    </source>
</evidence>
<dbReference type="SUPFAM" id="SSF52172">
    <property type="entry name" value="CheY-like"/>
    <property type="match status" value="1"/>
</dbReference>
<dbReference type="InterPro" id="IPR001789">
    <property type="entry name" value="Sig_transdc_resp-reg_receiver"/>
</dbReference>
<reference evidence="5 6" key="1">
    <citation type="journal article" date="2004" name="Nature">
        <title>Genome sequence of Silicibacter pomeroyi reveals adaptations to the marine environment.</title>
        <authorList>
            <person name="Moran M.A."/>
            <person name="Buchan A."/>
            <person name="Gonzalez J.M."/>
            <person name="Heidelberg J.F."/>
            <person name="Whitman W.B."/>
            <person name="Kiene R.P."/>
            <person name="Henriksen J.R."/>
            <person name="King G.M."/>
            <person name="Belas R."/>
            <person name="Fuqua C."/>
            <person name="Brinkac L."/>
            <person name="Lewis M."/>
            <person name="Johri S."/>
            <person name="Weaver B."/>
            <person name="Pai G."/>
            <person name="Eisen J.A."/>
            <person name="Rahe E."/>
            <person name="Sheldon W.M."/>
            <person name="Ye W."/>
            <person name="Miller T.R."/>
            <person name="Carlton J."/>
            <person name="Rasko D.A."/>
            <person name="Paulsen I.T."/>
            <person name="Ren Q."/>
            <person name="Daugherty S.C."/>
            <person name="Deboy R.T."/>
            <person name="Dodson R.J."/>
            <person name="Durkin A.S."/>
            <person name="Madupu R."/>
            <person name="Nelson W.C."/>
            <person name="Sullivan S.A."/>
            <person name="Rosovitz M.J."/>
            <person name="Haft D.H."/>
            <person name="Selengut J."/>
            <person name="Ward N."/>
        </authorList>
    </citation>
    <scope>NUCLEOTIDE SEQUENCE [LARGE SCALE GENOMIC DNA]</scope>
    <source>
        <strain evidence="6">ATCC 700808 / DSM 15171 / DSS-3</strain>
    </source>
</reference>
<protein>
    <submittedName>
        <fullName evidence="5">Response regulator</fullName>
    </submittedName>
</protein>
<dbReference type="HOGENOM" id="CLU_000445_43_7_5"/>
<keyword evidence="6" id="KW-1185">Reference proteome</keyword>
<dbReference type="eggNOG" id="COG2208">
    <property type="taxonomic scope" value="Bacteria"/>
</dbReference>
<dbReference type="Pfam" id="PF07228">
    <property type="entry name" value="SpoIIE"/>
    <property type="match status" value="1"/>
</dbReference>
<keyword evidence="3" id="KW-0175">Coiled coil</keyword>
<accession>Q5LWH9</accession>
<dbReference type="GO" id="GO:0016791">
    <property type="term" value="F:phosphatase activity"/>
    <property type="evidence" value="ECO:0007669"/>
    <property type="project" value="TreeGrafter"/>
</dbReference>
<feature type="domain" description="Response regulatory" evidence="4">
    <location>
        <begin position="42"/>
        <end position="158"/>
    </location>
</feature>
<feature type="coiled-coil region" evidence="3">
    <location>
        <begin position="164"/>
        <end position="191"/>
    </location>
</feature>
<dbReference type="STRING" id="246200.SPO0022"/>
<dbReference type="SUPFAM" id="SSF81606">
    <property type="entry name" value="PP2C-like"/>
    <property type="match status" value="1"/>
</dbReference>
<dbReference type="InterPro" id="IPR001932">
    <property type="entry name" value="PPM-type_phosphatase-like_dom"/>
</dbReference>
<keyword evidence="1" id="KW-0378">Hydrolase</keyword>
<dbReference type="SMART" id="SM00331">
    <property type="entry name" value="PP2C_SIG"/>
    <property type="match status" value="1"/>
</dbReference>
<proteinExistence type="predicted"/>
<dbReference type="GO" id="GO:0000160">
    <property type="term" value="P:phosphorelay signal transduction system"/>
    <property type="evidence" value="ECO:0007669"/>
    <property type="project" value="InterPro"/>
</dbReference>
<dbReference type="InterPro" id="IPR036457">
    <property type="entry name" value="PPM-type-like_dom_sf"/>
</dbReference>
<dbReference type="InterPro" id="IPR011006">
    <property type="entry name" value="CheY-like_superfamily"/>
</dbReference>
<keyword evidence="2" id="KW-0597">Phosphoprotein</keyword>
<dbReference type="PANTHER" id="PTHR43156:SF2">
    <property type="entry name" value="STAGE II SPORULATION PROTEIN E"/>
    <property type="match status" value="1"/>
</dbReference>
<dbReference type="PROSITE" id="PS50110">
    <property type="entry name" value="RESPONSE_REGULATORY"/>
    <property type="match status" value="1"/>
</dbReference>
<dbReference type="Gene3D" id="3.40.50.2300">
    <property type="match status" value="1"/>
</dbReference>
<evidence type="ECO:0000313" key="6">
    <source>
        <dbReference type="Proteomes" id="UP000001023"/>
    </source>
</evidence>
<organism evidence="5 6">
    <name type="scientific">Ruegeria pomeroyi (strain ATCC 700808 / DSM 15171 / DSS-3)</name>
    <name type="common">Silicibacter pomeroyi</name>
    <dbReference type="NCBI Taxonomy" id="246200"/>
    <lineage>
        <taxon>Bacteria</taxon>
        <taxon>Pseudomonadati</taxon>
        <taxon>Pseudomonadota</taxon>
        <taxon>Alphaproteobacteria</taxon>
        <taxon>Rhodobacterales</taxon>
        <taxon>Roseobacteraceae</taxon>
        <taxon>Ruegeria</taxon>
    </lineage>
</organism>
<dbReference type="KEGG" id="sil:SPO0022"/>
<sequence length="445" mass="49285">MLTGTCLAWAVSLALVKSGQTTVLHGREMEAQTDMEPGAIRRVLVVDDSRLQRRILSSSLKKWGFEVIEAESGEEAMEICARAMPDLVLSDWVMPGMSGVDFCEAFRQLNSDRYCYFILLTSKSEKNEVAQGLDAGADDFLIKPVSSDELRARISAGDRVIGMQRELSAKNEVIEQALDDLKRAHDAIDKDLIQARKIQESLVPDFSQDFGSSRISLLLKPCGHIGGDLVGMFSPGPNRVGFYSIDVSGHGITSAMMTARLGGYLSSRYFDQNVAMEKRFNKFFALRQPQDVAETLNSRLIADTGIEEYFTMVYAIMDLRSGMLRMVQAGHPHPLLLRRDGTAEFIGEGGVPIGLLPGVPFTQVEVQMEVGDRLLLYSDGFTECRLANGEMLEPEGLLALVNECNPEQGGQEFLDDLFWRLTQVMSPEHGLEDDVSATFFEFNGP</sequence>
<dbReference type="PANTHER" id="PTHR43156">
    <property type="entry name" value="STAGE II SPORULATION PROTEIN E-RELATED"/>
    <property type="match status" value="1"/>
</dbReference>
<dbReference type="AlphaFoldDB" id="Q5LWH9"/>
<dbReference type="PaxDb" id="246200-SPO0022"/>
<dbReference type="Pfam" id="PF00072">
    <property type="entry name" value="Response_reg"/>
    <property type="match status" value="1"/>
</dbReference>
<dbReference type="InterPro" id="IPR052016">
    <property type="entry name" value="Bact_Sigma-Reg"/>
</dbReference>